<dbReference type="PANTHER" id="PTHR44688:SF16">
    <property type="entry name" value="DNA-BINDING TRANSCRIPTIONAL ACTIVATOR DEVR_DOSR"/>
    <property type="match status" value="1"/>
</dbReference>
<feature type="domain" description="HTH luxR-type" evidence="5">
    <location>
        <begin position="137"/>
        <end position="202"/>
    </location>
</feature>
<proteinExistence type="predicted"/>
<evidence type="ECO:0000259" key="5">
    <source>
        <dbReference type="PROSITE" id="PS50043"/>
    </source>
</evidence>
<evidence type="ECO:0000256" key="4">
    <source>
        <dbReference type="PROSITE-ProRule" id="PRU00169"/>
    </source>
</evidence>
<feature type="domain" description="Response regulatory" evidence="6">
    <location>
        <begin position="7"/>
        <end position="121"/>
    </location>
</feature>
<dbReference type="Pfam" id="PF00072">
    <property type="entry name" value="Response_reg"/>
    <property type="match status" value="1"/>
</dbReference>
<organism evidence="7 8">
    <name type="scientific">Agrilutibacter solisilvae</name>
    <dbReference type="NCBI Taxonomy" id="2763317"/>
    <lineage>
        <taxon>Bacteria</taxon>
        <taxon>Pseudomonadati</taxon>
        <taxon>Pseudomonadota</taxon>
        <taxon>Gammaproteobacteria</taxon>
        <taxon>Lysobacterales</taxon>
        <taxon>Lysobacteraceae</taxon>
        <taxon>Agrilutibacter</taxon>
    </lineage>
</organism>
<dbReference type="Gene3D" id="3.40.50.2300">
    <property type="match status" value="1"/>
</dbReference>
<dbReference type="Pfam" id="PF00196">
    <property type="entry name" value="GerE"/>
    <property type="match status" value="1"/>
</dbReference>
<sequence>MDTTSAIVFVIDDDASVRRSLVRLVRSAGWEAEAFDSAQSFLEREPFDGVACIVLDLCMPKMSGQELQDRLRERHSLMPIVFLSGQSDIPTSVAAMKKGAVDFLLKPVDSDSLLRVIGEAMERHAQCLRQAHDMANIGGRLVRLSAREREVLEQVLTGRLNKQIASELGIAEKTVKVHRGRLMAKMEVRSVAELVHQCDVVGVSAPERCRL</sequence>
<dbReference type="SMART" id="SM00421">
    <property type="entry name" value="HTH_LUXR"/>
    <property type="match status" value="1"/>
</dbReference>
<evidence type="ECO:0000313" key="7">
    <source>
        <dbReference type="EMBL" id="QSX78791.1"/>
    </source>
</evidence>
<dbReference type="InterPro" id="IPR001789">
    <property type="entry name" value="Sig_transdc_resp-reg_receiver"/>
</dbReference>
<dbReference type="GO" id="GO:0003677">
    <property type="term" value="F:DNA binding"/>
    <property type="evidence" value="ECO:0007669"/>
    <property type="project" value="UniProtKB-KW"/>
</dbReference>
<accession>A0A974XZS6</accession>
<dbReference type="PRINTS" id="PR00038">
    <property type="entry name" value="HTHLUXR"/>
</dbReference>
<dbReference type="AlphaFoldDB" id="A0A974XZS6"/>
<keyword evidence="2" id="KW-0238">DNA-binding</keyword>
<dbReference type="Proteomes" id="UP000639274">
    <property type="component" value="Chromosome"/>
</dbReference>
<dbReference type="CDD" id="cd06170">
    <property type="entry name" value="LuxR_C_like"/>
    <property type="match status" value="1"/>
</dbReference>
<dbReference type="PANTHER" id="PTHR44688">
    <property type="entry name" value="DNA-BINDING TRANSCRIPTIONAL ACTIVATOR DEVR_DOSR"/>
    <property type="match status" value="1"/>
</dbReference>
<dbReference type="KEGG" id="lsf:I8J32_002350"/>
<feature type="modified residue" description="4-aspartylphosphate" evidence="4">
    <location>
        <position position="56"/>
    </location>
</feature>
<dbReference type="PROSITE" id="PS50110">
    <property type="entry name" value="RESPONSE_REGULATORY"/>
    <property type="match status" value="1"/>
</dbReference>
<dbReference type="SMART" id="SM00448">
    <property type="entry name" value="REC"/>
    <property type="match status" value="1"/>
</dbReference>
<dbReference type="InterPro" id="IPR011006">
    <property type="entry name" value="CheY-like_superfamily"/>
</dbReference>
<evidence type="ECO:0000313" key="8">
    <source>
        <dbReference type="Proteomes" id="UP000639274"/>
    </source>
</evidence>
<dbReference type="EMBL" id="CP071518">
    <property type="protein sequence ID" value="QSX78791.1"/>
    <property type="molecule type" value="Genomic_DNA"/>
</dbReference>
<evidence type="ECO:0000259" key="6">
    <source>
        <dbReference type="PROSITE" id="PS50110"/>
    </source>
</evidence>
<dbReference type="Gene3D" id="1.10.10.10">
    <property type="entry name" value="Winged helix-like DNA-binding domain superfamily/Winged helix DNA-binding domain"/>
    <property type="match status" value="1"/>
</dbReference>
<keyword evidence="4" id="KW-0597">Phosphoprotein</keyword>
<evidence type="ECO:0000256" key="1">
    <source>
        <dbReference type="ARBA" id="ARBA00023015"/>
    </source>
</evidence>
<keyword evidence="3" id="KW-0804">Transcription</keyword>
<keyword evidence="8" id="KW-1185">Reference proteome</keyword>
<dbReference type="PROSITE" id="PS50043">
    <property type="entry name" value="HTH_LUXR_2"/>
    <property type="match status" value="1"/>
</dbReference>
<evidence type="ECO:0000256" key="2">
    <source>
        <dbReference type="ARBA" id="ARBA00023125"/>
    </source>
</evidence>
<protein>
    <submittedName>
        <fullName evidence="7">Response regulator transcription factor</fullName>
    </submittedName>
</protein>
<dbReference type="RefSeq" id="WP_200615434.1">
    <property type="nucleotide sequence ID" value="NZ_CP071518.1"/>
</dbReference>
<dbReference type="InterPro" id="IPR000792">
    <property type="entry name" value="Tscrpt_reg_LuxR_C"/>
</dbReference>
<dbReference type="GO" id="GO:0000160">
    <property type="term" value="P:phosphorelay signal transduction system"/>
    <property type="evidence" value="ECO:0007669"/>
    <property type="project" value="InterPro"/>
</dbReference>
<reference evidence="7 8" key="1">
    <citation type="submission" date="2021-03" db="EMBL/GenBank/DDBJ databases">
        <title>Lysobacter sp. nov. isolated from soil of gangwondo yeongwol, south Korea.</title>
        <authorList>
            <person name="Kim K.R."/>
            <person name="Kim K.H."/>
            <person name="Jeon C.O."/>
        </authorList>
    </citation>
    <scope>NUCLEOTIDE SEQUENCE [LARGE SCALE GENOMIC DNA]</scope>
    <source>
        <strain evidence="7 8">R19</strain>
    </source>
</reference>
<dbReference type="PROSITE" id="PS00622">
    <property type="entry name" value="HTH_LUXR_1"/>
    <property type="match status" value="1"/>
</dbReference>
<keyword evidence="1" id="KW-0805">Transcription regulation</keyword>
<evidence type="ECO:0000256" key="3">
    <source>
        <dbReference type="ARBA" id="ARBA00023163"/>
    </source>
</evidence>
<dbReference type="InterPro" id="IPR036388">
    <property type="entry name" value="WH-like_DNA-bd_sf"/>
</dbReference>
<gene>
    <name evidence="7" type="ORF">I8J32_002350</name>
</gene>
<dbReference type="GO" id="GO:0006355">
    <property type="term" value="P:regulation of DNA-templated transcription"/>
    <property type="evidence" value="ECO:0007669"/>
    <property type="project" value="InterPro"/>
</dbReference>
<name>A0A974XZS6_9GAMM</name>
<dbReference type="SUPFAM" id="SSF52172">
    <property type="entry name" value="CheY-like"/>
    <property type="match status" value="1"/>
</dbReference>